<evidence type="ECO:0000256" key="1">
    <source>
        <dbReference type="ARBA" id="ARBA00008710"/>
    </source>
</evidence>
<dbReference type="Pfam" id="PF04075">
    <property type="entry name" value="F420H2_quin_red"/>
    <property type="match status" value="1"/>
</dbReference>
<evidence type="ECO:0000256" key="2">
    <source>
        <dbReference type="ARBA" id="ARBA00049106"/>
    </source>
</evidence>
<protein>
    <submittedName>
        <fullName evidence="3">Putative nitroreductase</fullName>
        <ecNumber evidence="3">1.-.-.-</ecNumber>
    </submittedName>
</protein>
<comment type="similarity">
    <text evidence="1">Belongs to the F420H(2)-dependent quinone reductase family.</text>
</comment>
<dbReference type="GO" id="GO:0052755">
    <property type="term" value="F:coenzyme F420H2:quinone oxidoreductase activity"/>
    <property type="evidence" value="ECO:0007669"/>
    <property type="project" value="RHEA"/>
</dbReference>
<dbReference type="eggNOG" id="COG4405">
    <property type="taxonomic scope" value="Bacteria"/>
</dbReference>
<accession>A0A0D8FQU7</accession>
<reference evidence="3 4" key="1">
    <citation type="submission" date="2015-01" db="EMBL/GenBank/DDBJ databases">
        <title>Draft genome of the acidophilic iron oxidizer Ferrimicrobium acidiphilum strain T23.</title>
        <authorList>
            <person name="Poehlein A."/>
            <person name="Eisen S."/>
            <person name="Schloemann M."/>
            <person name="Johnson B.D."/>
            <person name="Daniel R."/>
            <person name="Muehling M."/>
        </authorList>
    </citation>
    <scope>NUCLEOTIDE SEQUENCE [LARGE SCALE GENOMIC DNA]</scope>
    <source>
        <strain evidence="3 4">T23</strain>
    </source>
</reference>
<proteinExistence type="inferred from homology"/>
<dbReference type="EMBL" id="JXUW01000033">
    <property type="protein sequence ID" value="KJE75648.1"/>
    <property type="molecule type" value="Genomic_DNA"/>
</dbReference>
<gene>
    <name evidence="3" type="ORF">FEAC_26080</name>
</gene>
<keyword evidence="4" id="KW-1185">Reference proteome</keyword>
<dbReference type="PANTHER" id="PTHR39428:SF3">
    <property type="entry name" value="DEAZAFLAVIN-DEPENDENT NITROREDUCTASE"/>
    <property type="match status" value="1"/>
</dbReference>
<dbReference type="Gene3D" id="2.30.110.10">
    <property type="entry name" value="Electron Transport, Fmn-binding Protein, Chain A"/>
    <property type="match status" value="1"/>
</dbReference>
<dbReference type="GeneID" id="78373621"/>
<dbReference type="InterPro" id="IPR004378">
    <property type="entry name" value="F420H2_quin_Rdtase"/>
</dbReference>
<evidence type="ECO:0000313" key="3">
    <source>
        <dbReference type="EMBL" id="KJE75648.1"/>
    </source>
</evidence>
<dbReference type="PATRIC" id="fig|1121877.4.peg.2913"/>
<dbReference type="GO" id="GO:0070967">
    <property type="term" value="F:coenzyme F420 binding"/>
    <property type="evidence" value="ECO:0007669"/>
    <property type="project" value="TreeGrafter"/>
</dbReference>
<dbReference type="AlphaFoldDB" id="A0A0D8FQU7"/>
<dbReference type="EC" id="1.-.-.-" evidence="3"/>
<dbReference type="OrthoDB" id="8225825at2"/>
<dbReference type="GO" id="GO:0005886">
    <property type="term" value="C:plasma membrane"/>
    <property type="evidence" value="ECO:0007669"/>
    <property type="project" value="TreeGrafter"/>
</dbReference>
<sequence length="148" mass="16748">MPLSGEYEPSTQEWVRNQVDLYERTNGQQGGTLSDTGLPVIILWTLGAKTGKLRKTPLMRVEHEGEYALIASKGGAPEHPFWYYNLVAHPDKVTIHDRDILMDAIVREVEGAERVLWWDRAVAAFPPYAEYQTKTSRHIPVFVAKAVS</sequence>
<dbReference type="PANTHER" id="PTHR39428">
    <property type="entry name" value="F420H(2)-DEPENDENT QUINONE REDUCTASE RV1261C"/>
    <property type="match status" value="1"/>
</dbReference>
<dbReference type="InterPro" id="IPR012349">
    <property type="entry name" value="Split_barrel_FMN-bd"/>
</dbReference>
<comment type="caution">
    <text evidence="3">The sequence shown here is derived from an EMBL/GenBank/DDBJ whole genome shotgun (WGS) entry which is preliminary data.</text>
</comment>
<keyword evidence="3" id="KW-0560">Oxidoreductase</keyword>
<dbReference type="NCBIfam" id="TIGR00026">
    <property type="entry name" value="hi_GC_TIGR00026"/>
    <property type="match status" value="1"/>
</dbReference>
<name>A0A0D8FQU7_9ACTN</name>
<evidence type="ECO:0000313" key="4">
    <source>
        <dbReference type="Proteomes" id="UP000032336"/>
    </source>
</evidence>
<dbReference type="RefSeq" id="WP_035391330.1">
    <property type="nucleotide sequence ID" value="NZ_JQKF01000043.1"/>
</dbReference>
<dbReference type="Proteomes" id="UP000032336">
    <property type="component" value="Unassembled WGS sequence"/>
</dbReference>
<dbReference type="STRING" id="1121877.FEAC_26080"/>
<organism evidence="3 4">
    <name type="scientific">Ferrimicrobium acidiphilum DSM 19497</name>
    <dbReference type="NCBI Taxonomy" id="1121877"/>
    <lineage>
        <taxon>Bacteria</taxon>
        <taxon>Bacillati</taxon>
        <taxon>Actinomycetota</taxon>
        <taxon>Acidimicrobiia</taxon>
        <taxon>Acidimicrobiales</taxon>
        <taxon>Acidimicrobiaceae</taxon>
        <taxon>Ferrimicrobium</taxon>
    </lineage>
</organism>
<comment type="catalytic activity">
    <reaction evidence="2">
        <text>oxidized coenzyme F420-(gamma-L-Glu)(n) + a quinol + H(+) = reduced coenzyme F420-(gamma-L-Glu)(n) + a quinone</text>
        <dbReference type="Rhea" id="RHEA:39663"/>
        <dbReference type="Rhea" id="RHEA-COMP:12939"/>
        <dbReference type="Rhea" id="RHEA-COMP:14378"/>
        <dbReference type="ChEBI" id="CHEBI:15378"/>
        <dbReference type="ChEBI" id="CHEBI:24646"/>
        <dbReference type="ChEBI" id="CHEBI:132124"/>
        <dbReference type="ChEBI" id="CHEBI:133980"/>
        <dbReference type="ChEBI" id="CHEBI:139511"/>
    </reaction>
</comment>